<dbReference type="RefSeq" id="XP_025026428.1">
    <property type="nucleotide sequence ID" value="XM_025170660.1"/>
</dbReference>
<dbReference type="GO" id="GO:0005248">
    <property type="term" value="F:voltage-gated sodium channel activity"/>
    <property type="evidence" value="ECO:0007669"/>
    <property type="project" value="TreeGrafter"/>
</dbReference>
<evidence type="ECO:0000256" key="9">
    <source>
        <dbReference type="ARBA" id="ARBA00023180"/>
    </source>
</evidence>
<evidence type="ECO:0000256" key="12">
    <source>
        <dbReference type="SAM" id="MobiDB-lite"/>
    </source>
</evidence>
<feature type="region of interest" description="Disordered" evidence="12">
    <location>
        <begin position="122"/>
        <end position="166"/>
    </location>
</feature>
<dbReference type="InterPro" id="IPR005821">
    <property type="entry name" value="Ion_trans_dom"/>
</dbReference>
<organism evidence="15 16">
    <name type="scientific">Python bivittatus</name>
    <name type="common">Burmese python</name>
    <name type="synonym">Python molurus bivittatus</name>
    <dbReference type="NCBI Taxonomy" id="176946"/>
    <lineage>
        <taxon>Eukaryota</taxon>
        <taxon>Metazoa</taxon>
        <taxon>Chordata</taxon>
        <taxon>Craniata</taxon>
        <taxon>Vertebrata</taxon>
        <taxon>Euteleostomi</taxon>
        <taxon>Lepidosauria</taxon>
        <taxon>Squamata</taxon>
        <taxon>Bifurcata</taxon>
        <taxon>Unidentata</taxon>
        <taxon>Episquamata</taxon>
        <taxon>Toxicofera</taxon>
        <taxon>Serpentes</taxon>
        <taxon>Henophidia</taxon>
        <taxon>Pythonidae</taxon>
        <taxon>Python</taxon>
    </lineage>
</organism>
<evidence type="ECO:0000256" key="5">
    <source>
        <dbReference type="ARBA" id="ARBA00022989"/>
    </source>
</evidence>
<keyword evidence="6" id="KW-0915">Sodium</keyword>
<dbReference type="GeneID" id="112541385"/>
<evidence type="ECO:0000256" key="3">
    <source>
        <dbReference type="ARBA" id="ARBA00022692"/>
    </source>
</evidence>
<gene>
    <name evidence="16" type="primary">LOC112541385</name>
</gene>
<dbReference type="GO" id="GO:0086010">
    <property type="term" value="P:membrane depolarization during action potential"/>
    <property type="evidence" value="ECO:0007669"/>
    <property type="project" value="TreeGrafter"/>
</dbReference>
<dbReference type="KEGG" id="pbi:112541385"/>
<keyword evidence="8 13" id="KW-0472">Membrane</keyword>
<dbReference type="Gene3D" id="1.10.287.70">
    <property type="match status" value="1"/>
</dbReference>
<evidence type="ECO:0000256" key="7">
    <source>
        <dbReference type="ARBA" id="ARBA00023065"/>
    </source>
</evidence>
<sequence>MNSVCVKSKENPDFGYTSFDHLGWAFLSLFRLMTQDSWECLYRQVIRTSGKSYSMFFFVIIFLCSFYLFNLILAVVSMAYEEQNKATLAQTKAREMLLQEAKKILRKEKEIASRRRLALSDESLKMPSEESENEKEKRKRKRKKKNKNVKGKTYGEDETMFYSPPDKNQKKLKELVMSYHLPIEILDDPFQRQKLTSASNVISKTMGE</sequence>
<dbReference type="PANTHER" id="PTHR10037:SF208">
    <property type="entry name" value="SODIUM CHANNEL PROTEIN TYPE 10 SUBUNIT ALPHA"/>
    <property type="match status" value="1"/>
</dbReference>
<evidence type="ECO:0000256" key="6">
    <source>
        <dbReference type="ARBA" id="ARBA00023053"/>
    </source>
</evidence>
<evidence type="ECO:0000256" key="1">
    <source>
        <dbReference type="ARBA" id="ARBA00004141"/>
    </source>
</evidence>
<keyword evidence="3 13" id="KW-0812">Transmembrane</keyword>
<evidence type="ECO:0000256" key="4">
    <source>
        <dbReference type="ARBA" id="ARBA00022882"/>
    </source>
</evidence>
<dbReference type="Pfam" id="PF00520">
    <property type="entry name" value="Ion_trans"/>
    <property type="match status" value="1"/>
</dbReference>
<accession>A0A9F5IZ64</accession>
<evidence type="ECO:0000313" key="16">
    <source>
        <dbReference type="RefSeq" id="XP_025026428.1"/>
    </source>
</evidence>
<feature type="domain" description="Ion transport" evidence="14">
    <location>
        <begin position="7"/>
        <end position="86"/>
    </location>
</feature>
<dbReference type="AlphaFoldDB" id="A0A9F5IZ64"/>
<keyword evidence="4" id="KW-0851">Voltage-gated channel</keyword>
<keyword evidence="10" id="KW-0739">Sodium transport</keyword>
<dbReference type="GO" id="GO:0019228">
    <property type="term" value="P:neuronal action potential"/>
    <property type="evidence" value="ECO:0007669"/>
    <property type="project" value="TreeGrafter"/>
</dbReference>
<dbReference type="OrthoDB" id="2984333at2759"/>
<evidence type="ECO:0000256" key="2">
    <source>
        <dbReference type="ARBA" id="ARBA00022448"/>
    </source>
</evidence>
<keyword evidence="7" id="KW-0406">Ion transport</keyword>
<keyword evidence="15" id="KW-1185">Reference proteome</keyword>
<evidence type="ECO:0000256" key="8">
    <source>
        <dbReference type="ARBA" id="ARBA00023136"/>
    </source>
</evidence>
<dbReference type="GO" id="GO:0001518">
    <property type="term" value="C:voltage-gated sodium channel complex"/>
    <property type="evidence" value="ECO:0007669"/>
    <property type="project" value="TreeGrafter"/>
</dbReference>
<feature type="compositionally biased region" description="Basic residues" evidence="12">
    <location>
        <begin position="137"/>
        <end position="150"/>
    </location>
</feature>
<evidence type="ECO:0000256" key="13">
    <source>
        <dbReference type="SAM" id="Phobius"/>
    </source>
</evidence>
<proteinExistence type="predicted"/>
<dbReference type="InterPro" id="IPR043203">
    <property type="entry name" value="VGCC_Ca_Na"/>
</dbReference>
<protein>
    <submittedName>
        <fullName evidence="16">Sodium channel protein type 9 subunit alpha-like</fullName>
    </submittedName>
</protein>
<reference evidence="16" key="1">
    <citation type="submission" date="2025-08" db="UniProtKB">
        <authorList>
            <consortium name="RefSeq"/>
        </authorList>
    </citation>
    <scope>IDENTIFICATION</scope>
    <source>
        <tissue evidence="16">Liver</tissue>
    </source>
</reference>
<evidence type="ECO:0000313" key="15">
    <source>
        <dbReference type="Proteomes" id="UP000695026"/>
    </source>
</evidence>
<evidence type="ECO:0000256" key="11">
    <source>
        <dbReference type="ARBA" id="ARBA00023303"/>
    </source>
</evidence>
<dbReference type="PANTHER" id="PTHR10037">
    <property type="entry name" value="VOLTAGE-GATED CATION CHANNEL CALCIUM AND SODIUM"/>
    <property type="match status" value="1"/>
</dbReference>
<keyword evidence="2" id="KW-0813">Transport</keyword>
<keyword evidence="11" id="KW-0407">Ion channel</keyword>
<name>A0A9F5IZ64_PYTBI</name>
<keyword evidence="5 13" id="KW-1133">Transmembrane helix</keyword>
<keyword evidence="9" id="KW-0325">Glycoprotein</keyword>
<comment type="subcellular location">
    <subcellularLocation>
        <location evidence="1">Membrane</location>
        <topology evidence="1">Multi-pass membrane protein</topology>
    </subcellularLocation>
</comment>
<evidence type="ECO:0000259" key="14">
    <source>
        <dbReference type="Pfam" id="PF00520"/>
    </source>
</evidence>
<evidence type="ECO:0000256" key="10">
    <source>
        <dbReference type="ARBA" id="ARBA00023201"/>
    </source>
</evidence>
<dbReference type="Proteomes" id="UP000695026">
    <property type="component" value="Unplaced"/>
</dbReference>
<feature type="transmembrane region" description="Helical" evidence="13">
    <location>
        <begin position="55"/>
        <end position="80"/>
    </location>
</feature>